<reference evidence="21" key="1">
    <citation type="submission" date="2020-05" db="EMBL/GenBank/DDBJ databases">
        <title>Phylogenomic resolution of chytrid fungi.</title>
        <authorList>
            <person name="Stajich J.E."/>
            <person name="Amses K."/>
            <person name="Simmons R."/>
            <person name="Seto K."/>
            <person name="Myers J."/>
            <person name="Bonds A."/>
            <person name="Quandt C.A."/>
            <person name="Barry K."/>
            <person name="Liu P."/>
            <person name="Grigoriev I."/>
            <person name="Longcore J.E."/>
            <person name="James T.Y."/>
        </authorList>
    </citation>
    <scope>NUCLEOTIDE SEQUENCE</scope>
    <source>
        <strain evidence="21">JEL0513</strain>
    </source>
</reference>
<evidence type="ECO:0000259" key="20">
    <source>
        <dbReference type="PROSITE" id="PS50600"/>
    </source>
</evidence>
<evidence type="ECO:0000256" key="6">
    <source>
        <dbReference type="ARBA" id="ARBA00013244"/>
    </source>
</evidence>
<evidence type="ECO:0000256" key="14">
    <source>
        <dbReference type="ARBA" id="ARBA00022989"/>
    </source>
</evidence>
<evidence type="ECO:0000313" key="21">
    <source>
        <dbReference type="EMBL" id="KAJ3124991.1"/>
    </source>
</evidence>
<comment type="similarity">
    <text evidence="4">Belongs to the peptidase C48 family.</text>
</comment>
<evidence type="ECO:0000256" key="11">
    <source>
        <dbReference type="ARBA" id="ARBA00022798"/>
    </source>
</evidence>
<evidence type="ECO:0000313" key="22">
    <source>
        <dbReference type="Proteomes" id="UP001211907"/>
    </source>
</evidence>
<dbReference type="Pfam" id="PF03982">
    <property type="entry name" value="DAGAT"/>
    <property type="match status" value="1"/>
</dbReference>
<dbReference type="InterPro" id="IPR007130">
    <property type="entry name" value="DAGAT"/>
</dbReference>
<comment type="subcellular location">
    <subcellularLocation>
        <location evidence="1">Endoplasmic reticulum membrane</location>
        <topology evidence="1">Multi-pass membrane protein</topology>
    </subcellularLocation>
</comment>
<keyword evidence="16 19" id="KW-0472">Membrane</keyword>
<dbReference type="CDD" id="cd07987">
    <property type="entry name" value="LPLAT_MGAT-like"/>
    <property type="match status" value="1"/>
</dbReference>
<evidence type="ECO:0000256" key="7">
    <source>
        <dbReference type="ARBA" id="ARBA00022516"/>
    </source>
</evidence>
<sequence length="775" mass="87753">MNSNSNIRSTNTNSGIIAIDDGTTVGIAPSTKKKDNSDSDFEDAKINTQITKKRRISAVVAKRMQAMRELKCKRNVNSGSASGIGNIPMDDLALQQLSLLLKTRENGRPTNPAALQSSTVLVQNDGNLQLEAVATKTKDDEAILLDPEYTGEVILIYPPSGLNSVTIHDSDLGRLKEGEFLNDTLIEFYMRFSMNEYTSDKNSDFHVYNTFFYQQLNAVDKVTQKKIPIEDTYKRVKTWTKRVNIFEKRFIVVPINERVHWYLAVIWNPGAYLTNAENDDFSIVDNKAEKREQCKIFIFDSLHGMHPAVVKVLSAYLKMEAMEKLQKNVVAEPPKTLYAKVQPQLNYCDCGIFVCHYITMMLRCPDMLSQAVINKESLETGAFGSLHEIRAMRPFIEKKIKELVAMKYTQTEQQQASISIVQKDTALMSETVTTSSKQAWPPQMEFVPLNVPFPRRRQTAAVLFWMVLVPLSIFIFLEMLLLSYVTRSIALVYYLYILADKGHEHGARGNALIRSLPVWVWFRDFFPISLRKEEELDPSKKYIFGYHPHGVISLGAFTSFATEACKVSKVLPGLNIRLLTLESNFKIPFWRDILLFLNVASADKRSINYILGSPRSHGGDSVMLVVGGAAESLEARPRENVIVLKNRLGFIKLALVHGASLVPTFAFGENDIWDQVPNPKGSIVRKFQTAFKEIASFSPVLFHGRGIFTYNYGMLPYRRPITVMVGKPIDVIQNSNPTEADLKEYQKLYIDALQDLYDRYKAELLPGRKADLVIT</sequence>
<evidence type="ECO:0000256" key="1">
    <source>
        <dbReference type="ARBA" id="ARBA00004477"/>
    </source>
</evidence>
<evidence type="ECO:0000256" key="4">
    <source>
        <dbReference type="ARBA" id="ARBA00005234"/>
    </source>
</evidence>
<evidence type="ECO:0000256" key="5">
    <source>
        <dbReference type="ARBA" id="ARBA00005420"/>
    </source>
</evidence>
<protein>
    <recommendedName>
        <fullName evidence="6">diacylglycerol O-acyltransferase</fullName>
        <ecNumber evidence="6">2.3.1.20</ecNumber>
    </recommendedName>
</protein>
<feature type="transmembrane region" description="Helical" evidence="19">
    <location>
        <begin position="462"/>
        <end position="485"/>
    </location>
</feature>
<dbReference type="EC" id="2.3.1.20" evidence="6"/>
<dbReference type="GO" id="GO:0006508">
    <property type="term" value="P:proteolysis"/>
    <property type="evidence" value="ECO:0007669"/>
    <property type="project" value="UniProtKB-KW"/>
</dbReference>
<dbReference type="PROSITE" id="PS50600">
    <property type="entry name" value="ULP_PROTEASE"/>
    <property type="match status" value="1"/>
</dbReference>
<evidence type="ECO:0000256" key="16">
    <source>
        <dbReference type="ARBA" id="ARBA00023136"/>
    </source>
</evidence>
<keyword evidence="9" id="KW-0808">Transferase</keyword>
<evidence type="ECO:0000256" key="8">
    <source>
        <dbReference type="ARBA" id="ARBA00022670"/>
    </source>
</evidence>
<evidence type="ECO:0000256" key="15">
    <source>
        <dbReference type="ARBA" id="ARBA00023098"/>
    </source>
</evidence>
<keyword evidence="11" id="KW-0319">Glycerol metabolism</keyword>
<evidence type="ECO:0000256" key="9">
    <source>
        <dbReference type="ARBA" id="ARBA00022679"/>
    </source>
</evidence>
<evidence type="ECO:0000256" key="12">
    <source>
        <dbReference type="ARBA" id="ARBA00022801"/>
    </source>
</evidence>
<organism evidence="21 22">
    <name type="scientific">Physocladia obscura</name>
    <dbReference type="NCBI Taxonomy" id="109957"/>
    <lineage>
        <taxon>Eukaryota</taxon>
        <taxon>Fungi</taxon>
        <taxon>Fungi incertae sedis</taxon>
        <taxon>Chytridiomycota</taxon>
        <taxon>Chytridiomycota incertae sedis</taxon>
        <taxon>Chytridiomycetes</taxon>
        <taxon>Chytridiales</taxon>
        <taxon>Chytriomycetaceae</taxon>
        <taxon>Physocladia</taxon>
    </lineage>
</organism>
<evidence type="ECO:0000256" key="19">
    <source>
        <dbReference type="SAM" id="Phobius"/>
    </source>
</evidence>
<evidence type="ECO:0000256" key="13">
    <source>
        <dbReference type="ARBA" id="ARBA00022824"/>
    </source>
</evidence>
<dbReference type="Gene3D" id="3.30.310.130">
    <property type="entry name" value="Ubiquitin-related"/>
    <property type="match status" value="1"/>
</dbReference>
<dbReference type="GO" id="GO:0019783">
    <property type="term" value="F:ubiquitin-like protein peptidase activity"/>
    <property type="evidence" value="ECO:0007669"/>
    <property type="project" value="UniProtKB-ARBA"/>
</dbReference>
<evidence type="ECO:0000256" key="2">
    <source>
        <dbReference type="ARBA" id="ARBA00004771"/>
    </source>
</evidence>
<dbReference type="GO" id="GO:0005789">
    <property type="term" value="C:endoplasmic reticulum membrane"/>
    <property type="evidence" value="ECO:0007669"/>
    <property type="project" value="UniProtKB-SubCell"/>
</dbReference>
<dbReference type="SUPFAM" id="SSF54001">
    <property type="entry name" value="Cysteine proteinases"/>
    <property type="match status" value="1"/>
</dbReference>
<evidence type="ECO:0000256" key="3">
    <source>
        <dbReference type="ARBA" id="ARBA00005189"/>
    </source>
</evidence>
<dbReference type="InterPro" id="IPR003653">
    <property type="entry name" value="Peptidase_C48_C"/>
</dbReference>
<dbReference type="PANTHER" id="PTHR12317:SF0">
    <property type="entry name" value="ACYLTRANSFERASE"/>
    <property type="match status" value="1"/>
</dbReference>
<comment type="catalytic activity">
    <reaction evidence="18">
        <text>an acyl-CoA + a 1,2-diacyl-sn-glycerol = a triacyl-sn-glycerol + CoA</text>
        <dbReference type="Rhea" id="RHEA:10868"/>
        <dbReference type="ChEBI" id="CHEBI:17815"/>
        <dbReference type="ChEBI" id="CHEBI:57287"/>
        <dbReference type="ChEBI" id="CHEBI:58342"/>
        <dbReference type="ChEBI" id="CHEBI:64615"/>
        <dbReference type="EC" id="2.3.1.20"/>
    </reaction>
</comment>
<name>A0AAD5XHA1_9FUNG</name>
<keyword evidence="14 19" id="KW-1133">Transmembrane helix</keyword>
<dbReference type="InterPro" id="IPR038765">
    <property type="entry name" value="Papain-like_cys_pep_sf"/>
</dbReference>
<feature type="domain" description="Ubiquitin-like protease family profile" evidence="20">
    <location>
        <begin position="165"/>
        <end position="361"/>
    </location>
</feature>
<keyword evidence="22" id="KW-1185">Reference proteome</keyword>
<comment type="similarity">
    <text evidence="5">Belongs to the diacylglycerol acyltransferase family.</text>
</comment>
<dbReference type="AlphaFoldDB" id="A0AAD5XHA1"/>
<dbReference type="Pfam" id="PF02902">
    <property type="entry name" value="Peptidase_C48"/>
    <property type="match status" value="1"/>
</dbReference>
<keyword evidence="13" id="KW-0256">Endoplasmic reticulum</keyword>
<dbReference type="GO" id="GO:0008234">
    <property type="term" value="F:cysteine-type peptidase activity"/>
    <property type="evidence" value="ECO:0007669"/>
    <property type="project" value="InterPro"/>
</dbReference>
<evidence type="ECO:0000256" key="17">
    <source>
        <dbReference type="ARBA" id="ARBA00023315"/>
    </source>
</evidence>
<keyword evidence="15" id="KW-0443">Lipid metabolism</keyword>
<accession>A0AAD5XHA1</accession>
<keyword evidence="17" id="KW-0012">Acyltransferase</keyword>
<evidence type="ECO:0000256" key="18">
    <source>
        <dbReference type="ARBA" id="ARBA00048109"/>
    </source>
</evidence>
<evidence type="ECO:0000256" key="10">
    <source>
        <dbReference type="ARBA" id="ARBA00022692"/>
    </source>
</evidence>
<keyword evidence="7" id="KW-0444">Lipid biosynthesis</keyword>
<keyword evidence="12" id="KW-0378">Hydrolase</keyword>
<proteinExistence type="inferred from homology"/>
<gene>
    <name evidence="21" type="primary">DGAT2_2</name>
    <name evidence="21" type="ORF">HK100_011034</name>
</gene>
<dbReference type="GO" id="GO:0019432">
    <property type="term" value="P:triglyceride biosynthetic process"/>
    <property type="evidence" value="ECO:0007669"/>
    <property type="project" value="TreeGrafter"/>
</dbReference>
<dbReference type="GO" id="GO:0006071">
    <property type="term" value="P:glycerol metabolic process"/>
    <property type="evidence" value="ECO:0007669"/>
    <property type="project" value="UniProtKB-KW"/>
</dbReference>
<dbReference type="GO" id="GO:0004144">
    <property type="term" value="F:diacylglycerol O-acyltransferase activity"/>
    <property type="evidence" value="ECO:0007669"/>
    <property type="project" value="UniProtKB-EC"/>
</dbReference>
<dbReference type="EMBL" id="JADGJH010000637">
    <property type="protein sequence ID" value="KAJ3124991.1"/>
    <property type="molecule type" value="Genomic_DNA"/>
</dbReference>
<keyword evidence="8" id="KW-0645">Protease</keyword>
<comment type="pathway">
    <text evidence="2">Glycerolipid metabolism; triacylglycerol biosynthesis.</text>
</comment>
<comment type="pathway">
    <text evidence="3">Lipid metabolism.</text>
</comment>
<comment type="caution">
    <text evidence="21">The sequence shown here is derived from an EMBL/GenBank/DDBJ whole genome shotgun (WGS) entry which is preliminary data.</text>
</comment>
<dbReference type="Gene3D" id="1.10.418.20">
    <property type="match status" value="1"/>
</dbReference>
<keyword evidence="10 19" id="KW-0812">Transmembrane</keyword>
<dbReference type="PANTHER" id="PTHR12317">
    <property type="entry name" value="DIACYLGLYCEROL O-ACYLTRANSFERASE"/>
    <property type="match status" value="1"/>
</dbReference>
<dbReference type="Proteomes" id="UP001211907">
    <property type="component" value="Unassembled WGS sequence"/>
</dbReference>